<keyword evidence="2" id="KW-0732">Signal</keyword>
<evidence type="ECO:0000313" key="4">
    <source>
        <dbReference type="Proteomes" id="UP000445309"/>
    </source>
</evidence>
<dbReference type="PROSITE" id="PS51257">
    <property type="entry name" value="PROKAR_LIPOPROTEIN"/>
    <property type="match status" value="1"/>
</dbReference>
<proteinExistence type="predicted"/>
<sequence length="130" mass="14300">MLKNLSKHISFVILLCLGFFLMPSISYACAKKTANTEQKSCSKDQSAKAEHKSSCKDKSCKKCKDGHDCDGNCKHSSCGCSTSSSSVSLQIPIDLKITHPFGETKKQKFGFKQAYYSSGYSSIWQPPKIS</sequence>
<dbReference type="Proteomes" id="UP000445309">
    <property type="component" value="Unassembled WGS sequence"/>
</dbReference>
<evidence type="ECO:0008006" key="5">
    <source>
        <dbReference type="Google" id="ProtNLM"/>
    </source>
</evidence>
<feature type="compositionally biased region" description="Basic and acidic residues" evidence="1">
    <location>
        <begin position="40"/>
        <end position="58"/>
    </location>
</feature>
<protein>
    <recommendedName>
        <fullName evidence="5">Lipoprotein</fullName>
    </recommendedName>
</protein>
<dbReference type="EMBL" id="CACVBY010000044">
    <property type="protein sequence ID" value="CAA7388913.1"/>
    <property type="molecule type" value="Genomic_DNA"/>
</dbReference>
<feature type="signal peptide" evidence="2">
    <location>
        <begin position="1"/>
        <end position="28"/>
    </location>
</feature>
<feature type="chain" id="PRO_5026810412" description="Lipoprotein" evidence="2">
    <location>
        <begin position="29"/>
        <end position="130"/>
    </location>
</feature>
<evidence type="ECO:0000313" key="3">
    <source>
        <dbReference type="EMBL" id="CAA7388913.1"/>
    </source>
</evidence>
<feature type="region of interest" description="Disordered" evidence="1">
    <location>
        <begin position="37"/>
        <end position="58"/>
    </location>
</feature>
<gene>
    <name evidence="3" type="ORF">CHRY9393_02044</name>
</gene>
<keyword evidence="4" id="KW-1185">Reference proteome</keyword>
<evidence type="ECO:0000256" key="1">
    <source>
        <dbReference type="SAM" id="MobiDB-lite"/>
    </source>
</evidence>
<name>A0A6N4XX11_9FLAO</name>
<accession>A0A6N4XX11</accession>
<reference evidence="3 4" key="1">
    <citation type="submission" date="2020-01" db="EMBL/GenBank/DDBJ databases">
        <authorList>
            <person name="Rodrigo-Torres L."/>
            <person name="Arahal R. D."/>
            <person name="Lucena T."/>
        </authorList>
    </citation>
    <scope>NUCLEOTIDE SEQUENCE [LARGE SCALE GENOMIC DNA]</scope>
    <source>
        <strain evidence="3 4">CECT 9393</strain>
    </source>
</reference>
<dbReference type="AlphaFoldDB" id="A0A6N4XX11"/>
<organism evidence="3 4">
    <name type="scientific">Chryseobacterium fistulae</name>
    <dbReference type="NCBI Taxonomy" id="2675058"/>
    <lineage>
        <taxon>Bacteria</taxon>
        <taxon>Pseudomonadati</taxon>
        <taxon>Bacteroidota</taxon>
        <taxon>Flavobacteriia</taxon>
        <taxon>Flavobacteriales</taxon>
        <taxon>Weeksellaceae</taxon>
        <taxon>Chryseobacterium group</taxon>
        <taxon>Chryseobacterium</taxon>
    </lineage>
</organism>
<evidence type="ECO:0000256" key="2">
    <source>
        <dbReference type="SAM" id="SignalP"/>
    </source>
</evidence>